<dbReference type="STRING" id="648996.Theam_0509"/>
<organism evidence="5 6">
    <name type="scientific">Thermovibrio ammonificans (strain DSM 15698 / JCM 12110 / HB-1)</name>
    <dbReference type="NCBI Taxonomy" id="648996"/>
    <lineage>
        <taxon>Bacteria</taxon>
        <taxon>Pseudomonadati</taxon>
        <taxon>Aquificota</taxon>
        <taxon>Aquificia</taxon>
        <taxon>Desulfurobacteriales</taxon>
        <taxon>Desulfurobacteriaceae</taxon>
        <taxon>Thermovibrio</taxon>
    </lineage>
</organism>
<evidence type="ECO:0000256" key="1">
    <source>
        <dbReference type="ARBA" id="ARBA00001864"/>
    </source>
</evidence>
<dbReference type="eggNOG" id="COG0710">
    <property type="taxonomic scope" value="Bacteria"/>
</dbReference>
<gene>
    <name evidence="4" type="primary">aroD</name>
    <name evidence="5" type="ordered locus">Theam_0509</name>
</gene>
<keyword evidence="2 4" id="KW-0456">Lyase</keyword>
<dbReference type="EC" id="4.2.1.10" evidence="4"/>
<dbReference type="HAMAP" id="MF_00214">
    <property type="entry name" value="AroD"/>
    <property type="match status" value="1"/>
</dbReference>
<dbReference type="CDD" id="cd00502">
    <property type="entry name" value="DHQase_I"/>
    <property type="match status" value="1"/>
</dbReference>
<dbReference type="GO" id="GO:0003855">
    <property type="term" value="F:3-dehydroquinate dehydratase activity"/>
    <property type="evidence" value="ECO:0007669"/>
    <property type="project" value="UniProtKB-UniRule"/>
</dbReference>
<sequence>MLLGTVKLGEIPRVIVALNGKNLKENLERARRLRIDLVEARLDLLEEVKPETVREFLDTVADYGFYAVTTLRPVWEGGRFEGSEEERLKLLELAVNHPATAAVDVELRSKLTEPVRQITKEAGKKLIVSYHDFEKTPREEEIEELFKACLKKQADIVKLAFAGKTHADAARVCCTLSKFKEPKVFMVMGEAGKFTRVVGFSFGSLLTYTFFGRPVAPGQIEAEELVRLISDFYPDYAKEKLKLQAEPVI</sequence>
<dbReference type="OrthoDB" id="9813659at2"/>
<evidence type="ECO:0000313" key="6">
    <source>
        <dbReference type="Proteomes" id="UP000006362"/>
    </source>
</evidence>
<evidence type="ECO:0000256" key="3">
    <source>
        <dbReference type="ARBA" id="ARBA00023270"/>
    </source>
</evidence>
<name>E8T5K6_THEA1</name>
<accession>E8T5K6</accession>
<feature type="binding site" evidence="4">
    <location>
        <position position="219"/>
    </location>
    <ligand>
        <name>3-dehydroquinate</name>
        <dbReference type="ChEBI" id="CHEBI:32364"/>
    </ligand>
</feature>
<feature type="binding site" evidence="4">
    <location>
        <position position="72"/>
    </location>
    <ligand>
        <name>3-dehydroquinate</name>
        <dbReference type="ChEBI" id="CHEBI:32364"/>
    </ligand>
</feature>
<keyword evidence="6" id="KW-1185">Reference proteome</keyword>
<reference evidence="5" key="1">
    <citation type="submission" date="2011-01" db="EMBL/GenBank/DDBJ databases">
        <title>Complete sequence of chromosome of Thermovibrio ammonificans HB-1.</title>
        <authorList>
            <consortium name="US DOE Joint Genome Institute"/>
            <person name="Lucas S."/>
            <person name="Copeland A."/>
            <person name="Lapidus A."/>
            <person name="Cheng J.-F."/>
            <person name="Goodwin L."/>
            <person name="Pitluck S."/>
            <person name="Davenport K."/>
            <person name="Detter J.C."/>
            <person name="Han C."/>
            <person name="Tapia R."/>
            <person name="Land M."/>
            <person name="Hauser L."/>
            <person name="Kyrpides N."/>
            <person name="Ivanova N."/>
            <person name="Ovchinnikova G."/>
            <person name="Vetriani C."/>
            <person name="Woyke T."/>
        </authorList>
    </citation>
    <scope>NUCLEOTIDE SEQUENCE [LARGE SCALE GENOMIC DNA]</scope>
    <source>
        <strain evidence="5">HB-1</strain>
    </source>
</reference>
<dbReference type="PANTHER" id="PTHR43699">
    <property type="entry name" value="3-DEHYDROQUINATE DEHYDRATASE"/>
    <property type="match status" value="1"/>
</dbReference>
<dbReference type="InterPro" id="IPR050146">
    <property type="entry name" value="Type-I_3-dehydroquinase"/>
</dbReference>
<dbReference type="PROSITE" id="PS01028">
    <property type="entry name" value="DEHYDROQUINASE_I"/>
    <property type="match status" value="1"/>
</dbReference>
<evidence type="ECO:0000256" key="4">
    <source>
        <dbReference type="HAMAP-Rule" id="MF_00214"/>
    </source>
</evidence>
<dbReference type="RefSeq" id="WP_013537267.1">
    <property type="nucleotide sequence ID" value="NC_014926.1"/>
</dbReference>
<dbReference type="Pfam" id="PF01487">
    <property type="entry name" value="DHquinase_I"/>
    <property type="match status" value="1"/>
</dbReference>
<feature type="binding site" evidence="4">
    <location>
        <position position="196"/>
    </location>
    <ligand>
        <name>3-dehydroquinate</name>
        <dbReference type="ChEBI" id="CHEBI:32364"/>
    </ligand>
</feature>
<dbReference type="EMBL" id="CP002444">
    <property type="protein sequence ID" value="ADU96481.1"/>
    <property type="molecule type" value="Genomic_DNA"/>
</dbReference>
<evidence type="ECO:0000256" key="2">
    <source>
        <dbReference type="ARBA" id="ARBA00023239"/>
    </source>
</evidence>
<comment type="subunit">
    <text evidence="4">Homodimer.</text>
</comment>
<comment type="caution">
    <text evidence="4">Lacks conserved residue(s) required for the propagation of feature annotation.</text>
</comment>
<dbReference type="Gene3D" id="3.20.20.70">
    <property type="entry name" value="Aldolase class I"/>
    <property type="match status" value="1"/>
</dbReference>
<comment type="pathway">
    <text evidence="4">Metabolic intermediate biosynthesis; chorismate biosynthesis; chorismate from D-erythrose 4-phosphate and phosphoenolpyruvate: step 3/7.</text>
</comment>
<comment type="similarity">
    <text evidence="4">Belongs to the type-I 3-dehydroquinase family.</text>
</comment>
<dbReference type="InterPro" id="IPR018508">
    <property type="entry name" value="3-dehydroquinate_DH_AS"/>
</dbReference>
<dbReference type="GO" id="GO:0046279">
    <property type="term" value="P:3,4-dihydroxybenzoate biosynthetic process"/>
    <property type="evidence" value="ECO:0007669"/>
    <property type="project" value="TreeGrafter"/>
</dbReference>
<dbReference type="InterPro" id="IPR013785">
    <property type="entry name" value="Aldolase_TIM"/>
</dbReference>
<keyword evidence="4" id="KW-0057">Aromatic amino acid biosynthesis</keyword>
<feature type="active site" description="Proton donor/acceptor" evidence="4">
    <location>
        <position position="131"/>
    </location>
</feature>
<dbReference type="GO" id="GO:0009423">
    <property type="term" value="P:chorismate biosynthetic process"/>
    <property type="evidence" value="ECO:0007669"/>
    <property type="project" value="UniProtKB-UniRule"/>
</dbReference>
<keyword evidence="3 4" id="KW-0704">Schiff base</keyword>
<dbReference type="PANTHER" id="PTHR43699:SF1">
    <property type="entry name" value="3-DEHYDROQUINATE DEHYDRATASE"/>
    <property type="match status" value="1"/>
</dbReference>
<dbReference type="HOGENOM" id="CLU_064444_2_1_0"/>
<feature type="binding site" evidence="4">
    <location>
        <begin position="39"/>
        <end position="41"/>
    </location>
    <ligand>
        <name>3-dehydroquinate</name>
        <dbReference type="ChEBI" id="CHEBI:32364"/>
    </ligand>
</feature>
<feature type="active site" description="Schiff-base intermediate with substrate" evidence="4">
    <location>
        <position position="158"/>
    </location>
</feature>
<dbReference type="Proteomes" id="UP000006362">
    <property type="component" value="Chromosome"/>
</dbReference>
<dbReference type="SUPFAM" id="SSF51569">
    <property type="entry name" value="Aldolase"/>
    <property type="match status" value="1"/>
</dbReference>
<comment type="catalytic activity">
    <reaction evidence="1 4">
        <text>3-dehydroquinate = 3-dehydroshikimate + H2O</text>
        <dbReference type="Rhea" id="RHEA:21096"/>
        <dbReference type="ChEBI" id="CHEBI:15377"/>
        <dbReference type="ChEBI" id="CHEBI:16630"/>
        <dbReference type="ChEBI" id="CHEBI:32364"/>
        <dbReference type="EC" id="4.2.1.10"/>
    </reaction>
</comment>
<dbReference type="InterPro" id="IPR001381">
    <property type="entry name" value="DHquinase_I"/>
</dbReference>
<dbReference type="UniPathway" id="UPA00053">
    <property type="reaction ID" value="UER00086"/>
</dbReference>
<evidence type="ECO:0000313" key="5">
    <source>
        <dbReference type="EMBL" id="ADU96481.1"/>
    </source>
</evidence>
<comment type="function">
    <text evidence="4">Involved in the third step of the chorismate pathway, which leads to the biosynthesis of aromatic amino acids. Catalyzes the cis-dehydration of 3-dehydroquinate (DHQ) and introduces the first double bond of the aromatic ring to yield 3-dehydroshikimate.</text>
</comment>
<dbReference type="AlphaFoldDB" id="E8T5K6"/>
<protein>
    <recommendedName>
        <fullName evidence="4">3-dehydroquinate dehydratase</fullName>
        <shortName evidence="4">3-dehydroquinase</shortName>
        <ecNumber evidence="4">4.2.1.10</ecNumber>
    </recommendedName>
    <alternativeName>
        <fullName evidence="4">Type I DHQase</fullName>
    </alternativeName>
    <alternativeName>
        <fullName evidence="4">Type I dehydroquinase</fullName>
        <shortName evidence="4">DHQ1</shortName>
    </alternativeName>
</protein>
<dbReference type="KEGG" id="tam:Theam_0509"/>
<proteinExistence type="inferred from homology"/>
<dbReference type="GO" id="GO:0009073">
    <property type="term" value="P:aromatic amino acid family biosynthetic process"/>
    <property type="evidence" value="ECO:0007669"/>
    <property type="project" value="UniProtKB-KW"/>
</dbReference>
<keyword evidence="4" id="KW-0028">Amino-acid biosynthesis</keyword>
<dbReference type="NCBIfam" id="TIGR01093">
    <property type="entry name" value="aroD"/>
    <property type="match status" value="1"/>
</dbReference>
<dbReference type="GO" id="GO:0008652">
    <property type="term" value="P:amino acid biosynthetic process"/>
    <property type="evidence" value="ECO:0007669"/>
    <property type="project" value="UniProtKB-KW"/>
</dbReference>